<dbReference type="Proteomes" id="UP000184330">
    <property type="component" value="Unassembled WGS sequence"/>
</dbReference>
<evidence type="ECO:0000256" key="1">
    <source>
        <dbReference type="SAM" id="MobiDB-lite"/>
    </source>
</evidence>
<name>A0A1L7WQJ3_9HELO</name>
<evidence type="ECO:0008006" key="4">
    <source>
        <dbReference type="Google" id="ProtNLM"/>
    </source>
</evidence>
<dbReference type="EMBL" id="FJOG01000006">
    <property type="protein sequence ID" value="CZR55032.1"/>
    <property type="molecule type" value="Genomic_DNA"/>
</dbReference>
<evidence type="ECO:0000313" key="3">
    <source>
        <dbReference type="Proteomes" id="UP000184330"/>
    </source>
</evidence>
<proteinExistence type="predicted"/>
<accession>A0A1L7WQJ3</accession>
<feature type="region of interest" description="Disordered" evidence="1">
    <location>
        <begin position="272"/>
        <end position="292"/>
    </location>
</feature>
<evidence type="ECO:0000313" key="2">
    <source>
        <dbReference type="EMBL" id="CZR55032.1"/>
    </source>
</evidence>
<sequence length="409" mass="46273">MPVTPSFLANKEKSVRSAFLRSWIWERLVLKIWWWLCKVVFFPSFVLRALGIRSEREGDHGVHHNEVSALDVDAIDGFVYGVAHKNQATYQYLCTNKAFYDYGTIVGLVCWTHGTKIENDRTWLQTTDACYVTQDDLEAYNGTCELSFNREDPKQSAKLIDGCADEADLSYCGKDSEDIHLTLDLAVVKYDTECNLCLDVMDCITLKYLSPDTELIVTCWTDQGEAIAGDKTWLKTSDNCYVAEVGLYEPANKDILDNCGPIGFLQVNWTGSKRDTSRSPKPITLPSLQTPPPPKIGTDLKSHYLANITVGEDNAFCHSCANSTCDVVKKYPYKYEVWVQCYVDNLDATNPNETYWYETTDFCYVHEGDFEQSLFDLLGVESKHAGAEVKAYHINLMAQGGDKREEITM</sequence>
<keyword evidence="3" id="KW-1185">Reference proteome</keyword>
<dbReference type="OrthoDB" id="5358886at2759"/>
<reference evidence="2 3" key="1">
    <citation type="submission" date="2016-03" db="EMBL/GenBank/DDBJ databases">
        <authorList>
            <person name="Ploux O."/>
        </authorList>
    </citation>
    <scope>NUCLEOTIDE SEQUENCE [LARGE SCALE GENOMIC DNA]</scope>
    <source>
        <strain evidence="2 3">UAMH 11012</strain>
    </source>
</reference>
<organism evidence="2 3">
    <name type="scientific">Phialocephala subalpina</name>
    <dbReference type="NCBI Taxonomy" id="576137"/>
    <lineage>
        <taxon>Eukaryota</taxon>
        <taxon>Fungi</taxon>
        <taxon>Dikarya</taxon>
        <taxon>Ascomycota</taxon>
        <taxon>Pezizomycotina</taxon>
        <taxon>Leotiomycetes</taxon>
        <taxon>Helotiales</taxon>
        <taxon>Mollisiaceae</taxon>
        <taxon>Phialocephala</taxon>
        <taxon>Phialocephala fortinii species complex</taxon>
    </lineage>
</organism>
<dbReference type="AlphaFoldDB" id="A0A1L7WQJ3"/>
<protein>
    <recommendedName>
        <fullName evidence="4">Cyanovirin-N domain-containing protein</fullName>
    </recommendedName>
</protein>
<gene>
    <name evidence="2" type="ORF">PAC_04918</name>
</gene>